<evidence type="ECO:0000256" key="2">
    <source>
        <dbReference type="ARBA" id="ARBA00004496"/>
    </source>
</evidence>
<dbReference type="GO" id="GO:0008380">
    <property type="term" value="P:RNA splicing"/>
    <property type="evidence" value="ECO:0007669"/>
    <property type="project" value="UniProtKB-KW"/>
</dbReference>
<evidence type="ECO:0000256" key="9">
    <source>
        <dbReference type="SAM" id="MobiDB-lite"/>
    </source>
</evidence>
<reference evidence="11 12" key="1">
    <citation type="submission" date="2019-09" db="EMBL/GenBank/DDBJ databases">
        <authorList>
            <person name="Brejova B."/>
        </authorList>
    </citation>
    <scope>NUCLEOTIDE SEQUENCE [LARGE SCALE GENOMIC DNA]</scope>
</reference>
<evidence type="ECO:0000313" key="11">
    <source>
        <dbReference type="EMBL" id="VVT54633.1"/>
    </source>
</evidence>
<evidence type="ECO:0000256" key="5">
    <source>
        <dbReference type="ARBA" id="ARBA00022664"/>
    </source>
</evidence>
<dbReference type="GO" id="GO:0006397">
    <property type="term" value="P:mRNA processing"/>
    <property type="evidence" value="ECO:0007669"/>
    <property type="project" value="UniProtKB-KW"/>
</dbReference>
<dbReference type="Pfam" id="PF22782">
    <property type="entry name" value="SDE2"/>
    <property type="match status" value="1"/>
</dbReference>
<keyword evidence="12" id="KW-1185">Reference proteome</keyword>
<dbReference type="AlphaFoldDB" id="A0A5E8BT47"/>
<gene>
    <name evidence="11" type="ORF">SAPINGB_P004173</name>
</gene>
<dbReference type="Proteomes" id="UP000398389">
    <property type="component" value="Unassembled WGS sequence"/>
</dbReference>
<keyword evidence="8" id="KW-0131">Cell cycle</keyword>
<dbReference type="PANTHER" id="PTHR12786:SF1">
    <property type="entry name" value="SPLICING REGULATOR SDE2"/>
    <property type="match status" value="1"/>
</dbReference>
<evidence type="ECO:0000256" key="6">
    <source>
        <dbReference type="ARBA" id="ARBA00023187"/>
    </source>
</evidence>
<dbReference type="EMBL" id="CABVLU010000003">
    <property type="protein sequence ID" value="VVT54633.1"/>
    <property type="molecule type" value="Genomic_DNA"/>
</dbReference>
<feature type="compositionally biased region" description="Acidic residues" evidence="9">
    <location>
        <begin position="249"/>
        <end position="263"/>
    </location>
</feature>
<feature type="domain" description="SDE2-like" evidence="10">
    <location>
        <begin position="98"/>
        <end position="214"/>
    </location>
</feature>
<dbReference type="InterPro" id="IPR053822">
    <property type="entry name" value="SDE2-like_dom"/>
</dbReference>
<dbReference type="PANTHER" id="PTHR12786">
    <property type="entry name" value="SPLICING FACTOR SF3A-RELATED"/>
    <property type="match status" value="1"/>
</dbReference>
<sequence>MHTLIIDKSPVLLGPENSSSFSSSSSKSRIFTFNSSEKQQPLLSLLSTLSHSLLPESLHPSQYYWSYSSGKPIQPSTCFDTCNDTTLVRVRINVRLRGGKGGFGTMLKAQGGKMSKRRRHKGTGSGSGNGPDPTLNDNFKTLDGRRYKSFRQAKELAAYLDLRDKKRQEAVAAKKEKAQEKIKRADNINASRRALVDPDFQDDVESATAAIKESTLAAVSTHQPEADNKTPSPVKKQESPKSVSSGVFFEEDDIISSDDDDDN</sequence>
<dbReference type="GeneID" id="43582988"/>
<comment type="subcellular location">
    <subcellularLocation>
        <location evidence="2">Cytoplasm</location>
    </subcellularLocation>
    <subcellularLocation>
        <location evidence="1">Nucleus</location>
    </subcellularLocation>
</comment>
<comment type="similarity">
    <text evidence="3">Belongs to the SDE2 family.</text>
</comment>
<protein>
    <recommendedName>
        <fullName evidence="10">SDE2-like domain-containing protein</fullName>
    </recommendedName>
</protein>
<organism evidence="11 12">
    <name type="scientific">Magnusiomyces paraingens</name>
    <dbReference type="NCBI Taxonomy" id="2606893"/>
    <lineage>
        <taxon>Eukaryota</taxon>
        <taxon>Fungi</taxon>
        <taxon>Dikarya</taxon>
        <taxon>Ascomycota</taxon>
        <taxon>Saccharomycotina</taxon>
        <taxon>Dipodascomycetes</taxon>
        <taxon>Dipodascales</taxon>
        <taxon>Dipodascaceae</taxon>
        <taxon>Magnusiomyces</taxon>
    </lineage>
</organism>
<evidence type="ECO:0000256" key="1">
    <source>
        <dbReference type="ARBA" id="ARBA00004123"/>
    </source>
</evidence>
<feature type="region of interest" description="Disordered" evidence="9">
    <location>
        <begin position="216"/>
        <end position="263"/>
    </location>
</feature>
<evidence type="ECO:0000259" key="10">
    <source>
        <dbReference type="Pfam" id="PF22782"/>
    </source>
</evidence>
<dbReference type="GO" id="GO:0005634">
    <property type="term" value="C:nucleus"/>
    <property type="evidence" value="ECO:0007669"/>
    <property type="project" value="UniProtKB-SubCell"/>
</dbReference>
<feature type="region of interest" description="Disordered" evidence="9">
    <location>
        <begin position="103"/>
        <end position="138"/>
    </location>
</feature>
<dbReference type="RefSeq" id="XP_031854779.1">
    <property type="nucleotide sequence ID" value="XM_031998888.1"/>
</dbReference>
<keyword evidence="5" id="KW-0507">mRNA processing</keyword>
<name>A0A5E8BT47_9ASCO</name>
<dbReference type="OrthoDB" id="547031at2759"/>
<proteinExistence type="inferred from homology"/>
<keyword evidence="6" id="KW-0508">mRNA splicing</keyword>
<evidence type="ECO:0000256" key="8">
    <source>
        <dbReference type="ARBA" id="ARBA00023306"/>
    </source>
</evidence>
<evidence type="ECO:0000256" key="7">
    <source>
        <dbReference type="ARBA" id="ARBA00023242"/>
    </source>
</evidence>
<keyword evidence="7" id="KW-0539">Nucleus</keyword>
<evidence type="ECO:0000313" key="12">
    <source>
        <dbReference type="Proteomes" id="UP000398389"/>
    </source>
</evidence>
<accession>A0A5E8BT47</accession>
<dbReference type="GO" id="GO:0005737">
    <property type="term" value="C:cytoplasm"/>
    <property type="evidence" value="ECO:0007669"/>
    <property type="project" value="UniProtKB-SubCell"/>
</dbReference>
<dbReference type="InterPro" id="IPR051421">
    <property type="entry name" value="RNA_Proc_DNA_Dmg_Regulator"/>
</dbReference>
<keyword evidence="4" id="KW-0963">Cytoplasm</keyword>
<evidence type="ECO:0000256" key="3">
    <source>
        <dbReference type="ARBA" id="ARBA00008726"/>
    </source>
</evidence>
<evidence type="ECO:0000256" key="4">
    <source>
        <dbReference type="ARBA" id="ARBA00022490"/>
    </source>
</evidence>